<reference evidence="1 2" key="1">
    <citation type="submission" date="2018-09" db="EMBL/GenBank/DDBJ databases">
        <authorList>
            <person name="Livingstone P.G."/>
            <person name="Whitworth D.E."/>
        </authorList>
    </citation>
    <scope>NUCLEOTIDE SEQUENCE [LARGE SCALE GENOMIC DNA]</scope>
    <source>
        <strain evidence="1 2">CA031B</strain>
    </source>
</reference>
<sequence>MALDLFQEKGTPLERQLFTWKDMVRRPYSKLDDDAFTRTRVILMNGIEADALRMKHLFARLNRELRPHLALVRRAEHHQQTMVNWLNPPDQTPLETTLGFEQLAIEATASVAIHEPDPYLAQTYRFGMLEDFDHLYRYSALYDRLEGKDPNNLIQSYSDIRPGRPTSVEHRHPLDDVRTSYDHKTADPLSKLHAITITASEFQTHDYYMTVGPFFADPVARQLYAEIASIEEQHVTQYGSLCDPDESMLEKWLLHEAAEVYNYYSCLAYETNPHVKAVWQRFVDYELGHLHYVMELFKQMERRDPAEVLPRTLPEPLAFKEHREFVRKVLSQEVDMRSNGPDYVSRLPEDHRTRVYQAQLNSEGSPSETVAAGYQWRPGTELAAKAERMGSVLEGRRLQ</sequence>
<evidence type="ECO:0000313" key="1">
    <source>
        <dbReference type="EMBL" id="RKH98483.1"/>
    </source>
</evidence>
<dbReference type="EMBL" id="RAWI01000275">
    <property type="protein sequence ID" value="RKH98483.1"/>
    <property type="molecule type" value="Genomic_DNA"/>
</dbReference>
<evidence type="ECO:0008006" key="3">
    <source>
        <dbReference type="Google" id="ProtNLM"/>
    </source>
</evidence>
<dbReference type="RefSeq" id="WP_120585309.1">
    <property type="nucleotide sequence ID" value="NZ_RAWI01000275.1"/>
</dbReference>
<dbReference type="InterPro" id="IPR009078">
    <property type="entry name" value="Ferritin-like_SF"/>
</dbReference>
<protein>
    <recommendedName>
        <fullName evidence="3">Ferritin-like domain-containing protein</fullName>
    </recommendedName>
</protein>
<comment type="caution">
    <text evidence="1">The sequence shown here is derived from an EMBL/GenBank/DDBJ whole genome shotgun (WGS) entry which is preliminary data.</text>
</comment>
<evidence type="ECO:0000313" key="2">
    <source>
        <dbReference type="Proteomes" id="UP000278907"/>
    </source>
</evidence>
<dbReference type="Proteomes" id="UP000278907">
    <property type="component" value="Unassembled WGS sequence"/>
</dbReference>
<proteinExistence type="predicted"/>
<gene>
    <name evidence="1" type="ORF">D7Y13_28585</name>
</gene>
<organism evidence="1 2">
    <name type="scientific">Corallococcus praedator</name>
    <dbReference type="NCBI Taxonomy" id="2316724"/>
    <lineage>
        <taxon>Bacteria</taxon>
        <taxon>Pseudomonadati</taxon>
        <taxon>Myxococcota</taxon>
        <taxon>Myxococcia</taxon>
        <taxon>Myxococcales</taxon>
        <taxon>Cystobacterineae</taxon>
        <taxon>Myxococcaceae</taxon>
        <taxon>Corallococcus</taxon>
    </lineage>
</organism>
<dbReference type="SUPFAM" id="SSF47240">
    <property type="entry name" value="Ferritin-like"/>
    <property type="match status" value="2"/>
</dbReference>
<keyword evidence="2" id="KW-1185">Reference proteome</keyword>
<name>A0ABX9QCU4_9BACT</name>
<accession>A0ABX9QCU4</accession>